<keyword evidence="2" id="KW-1185">Reference proteome</keyword>
<accession>A0ABX6BZ89</accession>
<dbReference type="RefSeq" id="WP_158066244.1">
    <property type="nucleotide sequence ID" value="NZ_CP042829.1"/>
</dbReference>
<protein>
    <submittedName>
        <fullName evidence="1">Uncharacterized protein</fullName>
    </submittedName>
</protein>
<organism evidence="1 2">
    <name type="scientific">Tepidiforma bonchosmolovskayae</name>
    <dbReference type="NCBI Taxonomy" id="2601677"/>
    <lineage>
        <taxon>Bacteria</taxon>
        <taxon>Bacillati</taxon>
        <taxon>Chloroflexota</taxon>
        <taxon>Tepidiformia</taxon>
        <taxon>Tepidiformales</taxon>
        <taxon>Tepidiformaceae</taxon>
        <taxon>Tepidiforma</taxon>
    </lineage>
</organism>
<dbReference type="EMBL" id="CP042829">
    <property type="protein sequence ID" value="QFG02312.1"/>
    <property type="molecule type" value="Genomic_DNA"/>
</dbReference>
<gene>
    <name evidence="1" type="ORF">Tbon_03065</name>
</gene>
<name>A0ABX6BZ89_9CHLR</name>
<evidence type="ECO:0000313" key="2">
    <source>
        <dbReference type="Proteomes" id="UP000326331"/>
    </source>
</evidence>
<dbReference type="Proteomes" id="UP000326331">
    <property type="component" value="Chromosome"/>
</dbReference>
<sequence>MAQLIRDGVGVSERTWTVEGPGVGADLAGRVAAWAREEMATMRRPFGVDHVALALACRDGAGRVFASASLGVVRPGAFYGGDAEARLAEALEGALRLAPGGRAEVLVALVRLGDLAFELQGAQQAA</sequence>
<evidence type="ECO:0000313" key="1">
    <source>
        <dbReference type="EMBL" id="QFG02312.1"/>
    </source>
</evidence>
<proteinExistence type="predicted"/>
<reference evidence="1 2" key="1">
    <citation type="submission" date="2019-10" db="EMBL/GenBank/DDBJ databases">
        <title>Thermopilla bonchosmolovskayae gen. nov., sp. nov., a moderately thermophilic Chloroflexi bacterium from a Chukotka hot spring (Arctic, Russia), representing a novel classis Thermopillaia, which include previously uncultivated lineage OLB14.</title>
        <authorList>
            <person name="Kochetkova T.V."/>
            <person name="Zayulina K.S."/>
            <person name="Zhigarkov V.S."/>
            <person name="Minaev N.V."/>
            <person name="Novikov A."/>
            <person name="Toshchakov S.V."/>
            <person name="Elcheninov A.G."/>
            <person name="Kublanov I.V."/>
        </authorList>
    </citation>
    <scope>NUCLEOTIDE SEQUENCE [LARGE SCALE GENOMIC DNA]</scope>
    <source>
        <strain evidence="1 2">3753O</strain>
    </source>
</reference>